<dbReference type="InterPro" id="IPR000674">
    <property type="entry name" value="Ald_Oxase/Xan_DH_a/b"/>
</dbReference>
<gene>
    <name evidence="2" type="ORF">ACFOEV_00520</name>
</gene>
<comment type="caution">
    <text evidence="2">The sequence shown here is derived from an EMBL/GenBank/DDBJ whole genome shotgun (WGS) entry which is preliminary data.</text>
</comment>
<evidence type="ECO:0000313" key="2">
    <source>
        <dbReference type="EMBL" id="MFC3282088.1"/>
    </source>
</evidence>
<dbReference type="Gene3D" id="3.30.365.10">
    <property type="entry name" value="Aldehyde oxidase/xanthine dehydrogenase, molybdopterin binding domain"/>
    <property type="match status" value="4"/>
</dbReference>
<protein>
    <submittedName>
        <fullName evidence="2">Molybdopterin cofactor-binding domain-containing protein</fullName>
    </submittedName>
</protein>
<dbReference type="InterPro" id="IPR037165">
    <property type="entry name" value="AldOxase/xan_DH_Mopterin-bd_sf"/>
</dbReference>
<dbReference type="InterPro" id="IPR052516">
    <property type="entry name" value="N-heterocyclic_Hydroxylase"/>
</dbReference>
<sequence>MARSSLPPRHSLLNDPDLLVVYRDAVVPPTPAPGQPGTHSDFIPTEPELFVAVLDDGHVMAFNGHVDLGTGIRTALAQIVAEELDVRLEDISMVLGNSTEVPNQGPTIASATIQITAEPLRRAAAQARHHLLSLAAAHFGAATEDLRSEDGRIHLHDDPQQAIGYGALLKGQRHALKLADDVALKAVGDYRVVGQGAPRVDIPAKVSGELTFVHDLRLPGMLHGRVVRPPYVGHDRGDFVGHSLMHVDESSVADIPGLVEVVVIGDFVGVVAKREEAAIEVARRLKVTWRPVTELPELHDLEQALRELPAKHRPLLEEGDVDTALGQASHRLKRTYVWPYQLHGSIGPSCSVADYRDEGLTLWSGTQNPHSLRADLARLLDLDEGMIDIQRMEASGCYGRNCADDVGADAALLSRAVGRPVRVQLSREQEHGWEPKGAGQLMDVDGGLNGDGSPAGYDFVNRYPSNNAPTLALLLTGTVAPSDIPFEMGDRTAVPPYRYPHRRIACDDVPTLVRAAWLRGVSALPNTFAHESYIDELAWMAGMDPVDYRLRHLSDERARSLVAAVAQRAEWTPRLAASAERERDGWRWGRGFAYAQYVHSKFPGFGAALAAWAVFLRVHLETGRIVIERLVVGQDAGLMINPAGVRHQVHGNVIQTLSRTLKESVAFENGLPVSREWGGYPILRFSELPEIDVLLLDRSEEPPLGVGESTSLPGAPAIANALFDATGVRFYRPPFTPDSVRKRLHASRQTRAGAASLLFE</sequence>
<reference evidence="3" key="1">
    <citation type="journal article" date="2019" name="Int. J. Syst. Evol. Microbiol.">
        <title>The Global Catalogue of Microorganisms (GCM) 10K type strain sequencing project: providing services to taxonomists for standard genome sequencing and annotation.</title>
        <authorList>
            <consortium name="The Broad Institute Genomics Platform"/>
            <consortium name="The Broad Institute Genome Sequencing Center for Infectious Disease"/>
            <person name="Wu L."/>
            <person name="Ma J."/>
        </authorList>
    </citation>
    <scope>NUCLEOTIDE SEQUENCE [LARGE SCALE GENOMIC DNA]</scope>
    <source>
        <strain evidence="3">CECT 7698</strain>
    </source>
</reference>
<dbReference type="Gene3D" id="3.90.1170.50">
    <property type="entry name" value="Aldehyde oxidase/xanthine dehydrogenase, a/b hammerhead"/>
    <property type="match status" value="1"/>
</dbReference>
<dbReference type="Pfam" id="PF02738">
    <property type="entry name" value="MoCoBD_1"/>
    <property type="match status" value="1"/>
</dbReference>
<dbReference type="PANTHER" id="PTHR47495">
    <property type="entry name" value="ALDEHYDE DEHYDROGENASE"/>
    <property type="match status" value="1"/>
</dbReference>
<dbReference type="SUPFAM" id="SSF54665">
    <property type="entry name" value="CO dehydrogenase molybdoprotein N-domain-like"/>
    <property type="match status" value="1"/>
</dbReference>
<dbReference type="PANTHER" id="PTHR47495:SF1">
    <property type="entry name" value="BLL3820 PROTEIN"/>
    <property type="match status" value="1"/>
</dbReference>
<dbReference type="Pfam" id="PF20256">
    <property type="entry name" value="MoCoBD_2"/>
    <property type="match status" value="2"/>
</dbReference>
<dbReference type="InterPro" id="IPR012368">
    <property type="entry name" value="OxRdtase_Mopterin-bd_su_IorB"/>
</dbReference>
<evidence type="ECO:0000259" key="1">
    <source>
        <dbReference type="SMART" id="SM01008"/>
    </source>
</evidence>
<proteinExistence type="predicted"/>
<dbReference type="PIRSF" id="PIRSF036389">
    <property type="entry name" value="IOR_B"/>
    <property type="match status" value="1"/>
</dbReference>
<dbReference type="InterPro" id="IPR008274">
    <property type="entry name" value="AldOxase/xan_DH_MoCoBD1"/>
</dbReference>
<keyword evidence="3" id="KW-1185">Reference proteome</keyword>
<name>A0ABV7LI39_9GAMM</name>
<accession>A0ABV7LI39</accession>
<dbReference type="InterPro" id="IPR036856">
    <property type="entry name" value="Ald_Oxase/Xan_DH_a/b_sf"/>
</dbReference>
<dbReference type="EMBL" id="JBHRUG010000001">
    <property type="protein sequence ID" value="MFC3282088.1"/>
    <property type="molecule type" value="Genomic_DNA"/>
</dbReference>
<organism evidence="2 3">
    <name type="scientific">Litchfieldella rifensis</name>
    <dbReference type="NCBI Taxonomy" id="762643"/>
    <lineage>
        <taxon>Bacteria</taxon>
        <taxon>Pseudomonadati</taxon>
        <taxon>Pseudomonadota</taxon>
        <taxon>Gammaproteobacteria</taxon>
        <taxon>Oceanospirillales</taxon>
        <taxon>Halomonadaceae</taxon>
        <taxon>Litchfieldella</taxon>
    </lineage>
</organism>
<dbReference type="SMART" id="SM01008">
    <property type="entry name" value="Ald_Xan_dh_C"/>
    <property type="match status" value="1"/>
</dbReference>
<feature type="domain" description="Aldehyde oxidase/xanthine dehydrogenase a/b hammerhead" evidence="1">
    <location>
        <begin position="207"/>
        <end position="293"/>
    </location>
</feature>
<dbReference type="InterPro" id="IPR046867">
    <property type="entry name" value="AldOxase/xan_DH_MoCoBD2"/>
</dbReference>
<dbReference type="SUPFAM" id="SSF56003">
    <property type="entry name" value="Molybdenum cofactor-binding domain"/>
    <property type="match status" value="2"/>
</dbReference>
<dbReference type="RefSeq" id="WP_386770501.1">
    <property type="nucleotide sequence ID" value="NZ_JBHRUG010000001.1"/>
</dbReference>
<evidence type="ECO:0000313" key="3">
    <source>
        <dbReference type="Proteomes" id="UP001595579"/>
    </source>
</evidence>
<dbReference type="Proteomes" id="UP001595579">
    <property type="component" value="Unassembled WGS sequence"/>
</dbReference>